<proteinExistence type="predicted"/>
<dbReference type="Proteomes" id="UP000223891">
    <property type="component" value="Segment"/>
</dbReference>
<dbReference type="EMBL" id="KU574722">
    <property type="protein sequence ID" value="AMM44023.1"/>
    <property type="molecule type" value="Genomic_DNA"/>
</dbReference>
<protein>
    <submittedName>
        <fullName evidence="1">Uncharacterized protein</fullName>
    </submittedName>
</protein>
<evidence type="ECO:0000313" key="1">
    <source>
        <dbReference type="EMBL" id="AMM44023.1"/>
    </source>
</evidence>
<organism evidence="1 2">
    <name type="scientific">Pectobacterium phage vB_PcaM_CBB</name>
    <dbReference type="NCBI Taxonomy" id="2772511"/>
    <lineage>
        <taxon>Viruses</taxon>
        <taxon>Duplodnaviria</taxon>
        <taxon>Heunggongvirae</taxon>
        <taxon>Uroviricota</taxon>
        <taxon>Caudoviricetes</taxon>
        <taxon>Mimasvirus</taxon>
        <taxon>Mimasvirus CBB</taxon>
    </lineage>
</organism>
<accession>A0A1L2CVG5</accession>
<keyword evidence="2" id="KW-1185">Reference proteome</keyword>
<reference evidence="2" key="1">
    <citation type="submission" date="2016-01" db="EMBL/GenBank/DDBJ databases">
        <title>Isolation and Characterization of Enterobacteria phage CBB.</title>
        <authorList>
            <person name="Buttimer C.T.H."/>
            <person name="Hendrix H."/>
            <person name="Alexandre H."/>
            <person name="O'Mahony J."/>
            <person name="Lavigne R."/>
            <person name="Coffey A."/>
        </authorList>
    </citation>
    <scope>NUCLEOTIDE SEQUENCE [LARGE SCALE GENOMIC DNA]</scope>
</reference>
<name>A0A1L2CVG5_9CAUD</name>
<sequence length="82" mass="9864">MFEQEYSNSTPVQDMLAYFVTGTVRISDYMVEEPRRYNKSHIVYALDENDAERKFIEHYEKKTSEYERYYSVSNVEVSETLI</sequence>
<gene>
    <name evidence="1" type="ORF">CBB_460</name>
</gene>
<evidence type="ECO:0000313" key="2">
    <source>
        <dbReference type="Proteomes" id="UP000223891"/>
    </source>
</evidence>